<evidence type="ECO:0000313" key="2">
    <source>
        <dbReference type="Proteomes" id="UP000005141"/>
    </source>
</evidence>
<reference evidence="1 2" key="1">
    <citation type="submission" date="2011-07" db="EMBL/GenBank/DDBJ databases">
        <title>The Genome Sequence of Prevotella oulorum F0390.</title>
        <authorList>
            <consortium name="The Broad Institute Genome Sequencing Platform"/>
            <consortium name="The Broad Institute Genome Sequencing Center for Infectious Disease"/>
            <person name="Earl A."/>
            <person name="Ward D."/>
            <person name="Feldgarden M."/>
            <person name="Gevers D."/>
            <person name="Izard J."/>
            <person name="Ganesan A."/>
            <person name="Baranova O.V."/>
            <person name="Blanton J.M."/>
            <person name="Tanner A.C."/>
            <person name="Dewhirst F.E."/>
            <person name="Young S.K."/>
            <person name="Zeng Q."/>
            <person name="Gargeya S."/>
            <person name="Fitzgerald M."/>
            <person name="Haas B."/>
            <person name="Abouelleil A."/>
            <person name="Alvarado L."/>
            <person name="Arachchi H.M."/>
            <person name="Berlin A."/>
            <person name="Brown A."/>
            <person name="Chapman S.B."/>
            <person name="Chen Z."/>
            <person name="Dunbar C."/>
            <person name="Freedman E."/>
            <person name="Gearin G."/>
            <person name="Gellesch M."/>
            <person name="Goldberg J."/>
            <person name="Griggs A."/>
            <person name="Gujja S."/>
            <person name="Heiman D."/>
            <person name="Howarth C."/>
            <person name="Larson L."/>
            <person name="Lui A."/>
            <person name="MacDonald P.J.P."/>
            <person name="Mehta T."/>
            <person name="Montmayeur A."/>
            <person name="Murphy C."/>
            <person name="Neiman D."/>
            <person name="Pearson M."/>
            <person name="Priest M."/>
            <person name="Roberts A."/>
            <person name="Saif S."/>
            <person name="Shea T."/>
            <person name="Shenoy N."/>
            <person name="Sisk P."/>
            <person name="Stolte C."/>
            <person name="Sykes S."/>
            <person name="Wortman J."/>
            <person name="Nusbaum C."/>
            <person name="Birren B."/>
        </authorList>
    </citation>
    <scope>NUCLEOTIDE SEQUENCE [LARGE SCALE GENOMIC DNA]</scope>
    <source>
        <strain evidence="1 2">F0390</strain>
    </source>
</reference>
<keyword evidence="2" id="KW-1185">Reference proteome</keyword>
<comment type="caution">
    <text evidence="1">The sequence shown here is derived from an EMBL/GenBank/DDBJ whole genome shotgun (WGS) entry which is preliminary data.</text>
</comment>
<dbReference type="Proteomes" id="UP000005141">
    <property type="component" value="Unassembled WGS sequence"/>
</dbReference>
<dbReference type="EMBL" id="ADGI01000027">
    <property type="protein sequence ID" value="EGV33204.1"/>
    <property type="molecule type" value="Genomic_DNA"/>
</dbReference>
<dbReference type="OrthoDB" id="1076817at2"/>
<dbReference type="GeneID" id="95425565"/>
<gene>
    <name evidence="1" type="ORF">HMPREF9431_00876</name>
</gene>
<proteinExistence type="predicted"/>
<dbReference type="RefSeq" id="WP_004379893.1">
    <property type="nucleotide sequence ID" value="NZ_JH114215.1"/>
</dbReference>
<protein>
    <submittedName>
        <fullName evidence="1">Uncharacterized protein</fullName>
    </submittedName>
</protein>
<dbReference type="PATRIC" id="fig|702438.4.peg.902"/>
<dbReference type="HOGENOM" id="CLU_2156054_0_0_10"/>
<sequence length="110" mass="12947">MKVKVEKVIHPSAWINSISVGEVRVANIPPTCAHTVRNLVSRFNVNWGEDKDRFLHVSYNSYAHRMPIHAISIEQRALELNTFADKHEWTKKLPKEFFDKEPWEEGQEYE</sequence>
<dbReference type="AlphaFoldDB" id="G1WAM5"/>
<organism evidence="1 2">
    <name type="scientific">Segatella oulorum F0390</name>
    <dbReference type="NCBI Taxonomy" id="702438"/>
    <lineage>
        <taxon>Bacteria</taxon>
        <taxon>Pseudomonadati</taxon>
        <taxon>Bacteroidota</taxon>
        <taxon>Bacteroidia</taxon>
        <taxon>Bacteroidales</taxon>
        <taxon>Prevotellaceae</taxon>
        <taxon>Segatella</taxon>
    </lineage>
</organism>
<evidence type="ECO:0000313" key="1">
    <source>
        <dbReference type="EMBL" id="EGV33204.1"/>
    </source>
</evidence>
<accession>G1WAM5</accession>
<name>G1WAM5_9BACT</name>